<keyword evidence="2" id="KW-1185">Reference proteome</keyword>
<protein>
    <submittedName>
        <fullName evidence="1">Uncharacterized protein</fullName>
    </submittedName>
</protein>
<organism evidence="1 2">
    <name type="scientific">Arctium lappa</name>
    <name type="common">Greater burdock</name>
    <name type="synonym">Lappa major</name>
    <dbReference type="NCBI Taxonomy" id="4217"/>
    <lineage>
        <taxon>Eukaryota</taxon>
        <taxon>Viridiplantae</taxon>
        <taxon>Streptophyta</taxon>
        <taxon>Embryophyta</taxon>
        <taxon>Tracheophyta</taxon>
        <taxon>Spermatophyta</taxon>
        <taxon>Magnoliopsida</taxon>
        <taxon>eudicotyledons</taxon>
        <taxon>Gunneridae</taxon>
        <taxon>Pentapetalae</taxon>
        <taxon>asterids</taxon>
        <taxon>campanulids</taxon>
        <taxon>Asterales</taxon>
        <taxon>Asteraceae</taxon>
        <taxon>Carduoideae</taxon>
        <taxon>Cardueae</taxon>
        <taxon>Arctiinae</taxon>
        <taxon>Arctium</taxon>
    </lineage>
</organism>
<sequence length="400" mass="44964">MASKRSTPLDDPPSASSDDDETEDEQQILTHKTNQEESSTEEEELEEEDDESEEESKIPNPPENPKIQNPNSKKAAESSSEQESESESEEETPTHVETSIQNPKTLTPKSSSVFDFDADPDLKSPTASNFAIKPSKKINAHENPDKTPTSKRLFSESDVKQKKKIKVSNGDVVDDEKKSVMKRVWSDDDELLLLQGFIDYQSKKGCSPLSDMDGFYQFTMDSLPGNASKSQLYEKIRRLKKKFRVNSEKVSDNGEDPMFPKPHERKLFELSKKIWGIDGCESVGGSNANAKSKTKTKPKIEVKEEELEDEDDGRKVAKVDDFETLYPYLNAGLNSEVSSSLNFPTGAVNLIKEKLSLIGEAKAKELDEKWEAYFDNEIMLRKRRITLLSYVADLGTSLGK</sequence>
<reference evidence="2" key="1">
    <citation type="journal article" date="2022" name="Mol. Ecol. Resour.">
        <title>The genomes of chicory, endive, great burdock and yacon provide insights into Asteraceae palaeo-polyploidization history and plant inulin production.</title>
        <authorList>
            <person name="Fan W."/>
            <person name="Wang S."/>
            <person name="Wang H."/>
            <person name="Wang A."/>
            <person name="Jiang F."/>
            <person name="Liu H."/>
            <person name="Zhao H."/>
            <person name="Xu D."/>
            <person name="Zhang Y."/>
        </authorList>
    </citation>
    <scope>NUCLEOTIDE SEQUENCE [LARGE SCALE GENOMIC DNA]</scope>
    <source>
        <strain evidence="2">cv. Niubang</strain>
    </source>
</reference>
<name>A0ACB9C3P9_ARCLA</name>
<comment type="caution">
    <text evidence="1">The sequence shown here is derived from an EMBL/GenBank/DDBJ whole genome shotgun (WGS) entry which is preliminary data.</text>
</comment>
<evidence type="ECO:0000313" key="1">
    <source>
        <dbReference type="EMBL" id="KAI3728845.1"/>
    </source>
</evidence>
<gene>
    <name evidence="1" type="ORF">L6452_17489</name>
</gene>
<proteinExistence type="predicted"/>
<dbReference type="EMBL" id="CM042051">
    <property type="protein sequence ID" value="KAI3728845.1"/>
    <property type="molecule type" value="Genomic_DNA"/>
</dbReference>
<evidence type="ECO:0000313" key="2">
    <source>
        <dbReference type="Proteomes" id="UP001055879"/>
    </source>
</evidence>
<accession>A0ACB9C3P9</accession>
<dbReference type="Proteomes" id="UP001055879">
    <property type="component" value="Linkage Group LG05"/>
</dbReference>
<reference evidence="1 2" key="2">
    <citation type="journal article" date="2022" name="Mol. Ecol. Resour.">
        <title>The genomes of chicory, endive, great burdock and yacon provide insights into Asteraceae paleo-polyploidization history and plant inulin production.</title>
        <authorList>
            <person name="Fan W."/>
            <person name="Wang S."/>
            <person name="Wang H."/>
            <person name="Wang A."/>
            <person name="Jiang F."/>
            <person name="Liu H."/>
            <person name="Zhao H."/>
            <person name="Xu D."/>
            <person name="Zhang Y."/>
        </authorList>
    </citation>
    <scope>NUCLEOTIDE SEQUENCE [LARGE SCALE GENOMIC DNA]</scope>
    <source>
        <strain evidence="2">cv. Niubang</strain>
    </source>
</reference>